<dbReference type="InterPro" id="IPR001190">
    <property type="entry name" value="SRCR"/>
</dbReference>
<sequence>SNQEALRTLILLLCGAQGAVSPRLRLVNGPNRCAGRVEVLHYHQWGTVCDGGWDLQDAGVVCRQLGCGTALSALGGAHFGRGSDPIWLDEVTCTGMEAFLTECRARPWADNKFTHGKDAGVVCSGNPHPCHHLPATSGFCAAGRMWLSLQEALSPPSPCSPQWPELLQAAMCSGGMQVSQKGAFFPSCSVQVSCTRYCSEQLSRRGSHL</sequence>
<dbReference type="PRINTS" id="PR00258">
    <property type="entry name" value="SPERACTRCPTR"/>
</dbReference>
<keyword evidence="8" id="KW-1185">Reference proteome</keyword>
<reference evidence="7" key="1">
    <citation type="submission" date="2025-08" db="UniProtKB">
        <authorList>
            <consortium name="Ensembl"/>
        </authorList>
    </citation>
    <scope>IDENTIFICATION</scope>
</reference>
<evidence type="ECO:0000313" key="8">
    <source>
        <dbReference type="Proteomes" id="UP000694390"/>
    </source>
</evidence>
<keyword evidence="1 5" id="KW-0732">Signal</keyword>
<dbReference type="GO" id="GO:0016020">
    <property type="term" value="C:membrane"/>
    <property type="evidence" value="ECO:0007669"/>
    <property type="project" value="InterPro"/>
</dbReference>
<dbReference type="GeneTree" id="ENSGT00940000164475"/>
<evidence type="ECO:0000256" key="5">
    <source>
        <dbReference type="SAM" id="SignalP"/>
    </source>
</evidence>
<organism evidence="7 8">
    <name type="scientific">Gopherus evgoodei</name>
    <name type="common">Goodes thornscrub tortoise</name>
    <dbReference type="NCBI Taxonomy" id="1825980"/>
    <lineage>
        <taxon>Eukaryota</taxon>
        <taxon>Metazoa</taxon>
        <taxon>Chordata</taxon>
        <taxon>Craniata</taxon>
        <taxon>Vertebrata</taxon>
        <taxon>Euteleostomi</taxon>
        <taxon>Archelosauria</taxon>
        <taxon>Testudinata</taxon>
        <taxon>Testudines</taxon>
        <taxon>Cryptodira</taxon>
        <taxon>Durocryptodira</taxon>
        <taxon>Testudinoidea</taxon>
        <taxon>Testudinidae</taxon>
        <taxon>Gopherus</taxon>
    </lineage>
</organism>
<feature type="domain" description="SRCR" evidence="6">
    <location>
        <begin position="24"/>
        <end position="124"/>
    </location>
</feature>
<evidence type="ECO:0000313" key="7">
    <source>
        <dbReference type="Ensembl" id="ENSGEVP00005024254.1"/>
    </source>
</evidence>
<name>A0A8C4YEG9_9SAUR</name>
<dbReference type="SUPFAM" id="SSF56487">
    <property type="entry name" value="SRCR-like"/>
    <property type="match status" value="1"/>
</dbReference>
<dbReference type="PROSITE" id="PS50287">
    <property type="entry name" value="SRCR_2"/>
    <property type="match status" value="1"/>
</dbReference>
<dbReference type="SMART" id="SM00202">
    <property type="entry name" value="SR"/>
    <property type="match status" value="1"/>
</dbReference>
<feature type="signal peptide" evidence="5">
    <location>
        <begin position="1"/>
        <end position="18"/>
    </location>
</feature>
<dbReference type="PANTHER" id="PTHR19331">
    <property type="entry name" value="SCAVENGER RECEPTOR DOMAIN-CONTAINING"/>
    <property type="match status" value="1"/>
</dbReference>
<dbReference type="FunFam" id="3.10.250.10:FF:000002">
    <property type="entry name" value="Scavenger receptor cysteine-rich type 1 protein M130"/>
    <property type="match status" value="1"/>
</dbReference>
<reference evidence="7" key="2">
    <citation type="submission" date="2025-09" db="UniProtKB">
        <authorList>
            <consortium name="Ensembl"/>
        </authorList>
    </citation>
    <scope>IDENTIFICATION</scope>
</reference>
<feature type="disulfide bond" evidence="4">
    <location>
        <begin position="62"/>
        <end position="123"/>
    </location>
</feature>
<dbReference type="PROSITE" id="PS00420">
    <property type="entry name" value="SRCR_1"/>
    <property type="match status" value="1"/>
</dbReference>
<dbReference type="Gene3D" id="3.10.250.10">
    <property type="entry name" value="SRCR-like domain"/>
    <property type="match status" value="1"/>
</dbReference>
<dbReference type="AlphaFoldDB" id="A0A8C4YEG9"/>
<evidence type="ECO:0000259" key="6">
    <source>
        <dbReference type="PROSITE" id="PS50287"/>
    </source>
</evidence>
<feature type="disulfide bond" evidence="4">
    <location>
        <begin position="93"/>
        <end position="103"/>
    </location>
</feature>
<keyword evidence="2" id="KW-0677">Repeat</keyword>
<keyword evidence="3 4" id="KW-1015">Disulfide bond</keyword>
<dbReference type="InterPro" id="IPR036772">
    <property type="entry name" value="SRCR-like_dom_sf"/>
</dbReference>
<evidence type="ECO:0000256" key="1">
    <source>
        <dbReference type="ARBA" id="ARBA00022729"/>
    </source>
</evidence>
<protein>
    <recommendedName>
        <fullName evidence="6">SRCR domain-containing protein</fullName>
    </recommendedName>
</protein>
<feature type="chain" id="PRO_5034640799" description="SRCR domain-containing protein" evidence="5">
    <location>
        <begin position="19"/>
        <end position="209"/>
    </location>
</feature>
<comment type="caution">
    <text evidence="4">Lacks conserved residue(s) required for the propagation of feature annotation.</text>
</comment>
<evidence type="ECO:0000256" key="3">
    <source>
        <dbReference type="ARBA" id="ARBA00023157"/>
    </source>
</evidence>
<evidence type="ECO:0000256" key="4">
    <source>
        <dbReference type="PROSITE-ProRule" id="PRU00196"/>
    </source>
</evidence>
<dbReference type="Pfam" id="PF00530">
    <property type="entry name" value="SRCR"/>
    <property type="match status" value="1"/>
</dbReference>
<dbReference type="Ensembl" id="ENSGEVT00005025501.1">
    <property type="protein sequence ID" value="ENSGEVP00005024254.1"/>
    <property type="gene ID" value="ENSGEVG00005017223.1"/>
</dbReference>
<accession>A0A8C4YEG9</accession>
<evidence type="ECO:0000256" key="2">
    <source>
        <dbReference type="ARBA" id="ARBA00022737"/>
    </source>
</evidence>
<dbReference type="OrthoDB" id="536948at2759"/>
<dbReference type="Proteomes" id="UP000694390">
    <property type="component" value="Unassembled WGS sequence"/>
</dbReference>
<proteinExistence type="predicted"/>
<dbReference type="PANTHER" id="PTHR19331:SF487">
    <property type="entry name" value="SOLUBLE SCAVENGER RECEPTOR CYSTEINE-RICH DOMAIN-CONTAINING PROTEIN SSC5D"/>
    <property type="match status" value="1"/>
</dbReference>